<evidence type="ECO:0000256" key="7">
    <source>
        <dbReference type="ARBA" id="ARBA00023136"/>
    </source>
</evidence>
<dbReference type="GO" id="GO:0102965">
    <property type="term" value="F:alcohol-forming long-chain fatty acyl-CoA reductase activity"/>
    <property type="evidence" value="ECO:0007669"/>
    <property type="project" value="UniProtKB-EC"/>
</dbReference>
<dbReference type="CDD" id="cd05236">
    <property type="entry name" value="FAR-N_SDR_e"/>
    <property type="match status" value="1"/>
</dbReference>
<evidence type="ECO:0000259" key="10">
    <source>
        <dbReference type="Pfam" id="PF03015"/>
    </source>
</evidence>
<keyword evidence="6 9" id="KW-0443">Lipid metabolism</keyword>
<evidence type="ECO:0000259" key="11">
    <source>
        <dbReference type="Pfam" id="PF07993"/>
    </source>
</evidence>
<evidence type="ECO:0000256" key="8">
    <source>
        <dbReference type="ARBA" id="ARBA00052530"/>
    </source>
</evidence>
<feature type="domain" description="Thioester reductase (TE)" evidence="11">
    <location>
        <begin position="22"/>
        <end position="293"/>
    </location>
</feature>
<dbReference type="Gene3D" id="3.40.50.720">
    <property type="entry name" value="NAD(P)-binding Rossmann-like Domain"/>
    <property type="match status" value="1"/>
</dbReference>
<evidence type="ECO:0000256" key="6">
    <source>
        <dbReference type="ARBA" id="ARBA00023098"/>
    </source>
</evidence>
<dbReference type="GO" id="GO:0080019">
    <property type="term" value="F:alcohol-forming very long-chain fatty acyl-CoA reductase activity"/>
    <property type="evidence" value="ECO:0007669"/>
    <property type="project" value="InterPro"/>
</dbReference>
<keyword evidence="9" id="KW-0560">Oxidoreductase</keyword>
<evidence type="ECO:0000256" key="1">
    <source>
        <dbReference type="ARBA" id="ARBA00004141"/>
    </source>
</evidence>
<dbReference type="Pfam" id="PF03015">
    <property type="entry name" value="Sterile"/>
    <property type="match status" value="1"/>
</dbReference>
<organism evidence="12 13">
    <name type="scientific">Brachionus calyciflorus</name>
    <dbReference type="NCBI Taxonomy" id="104777"/>
    <lineage>
        <taxon>Eukaryota</taxon>
        <taxon>Metazoa</taxon>
        <taxon>Spiralia</taxon>
        <taxon>Gnathifera</taxon>
        <taxon>Rotifera</taxon>
        <taxon>Eurotatoria</taxon>
        <taxon>Monogononta</taxon>
        <taxon>Pseudotrocha</taxon>
        <taxon>Ploima</taxon>
        <taxon>Brachionidae</taxon>
        <taxon>Brachionus</taxon>
    </lineage>
</organism>
<dbReference type="SUPFAM" id="SSF51735">
    <property type="entry name" value="NAD(P)-binding Rossmann-fold domains"/>
    <property type="match status" value="1"/>
</dbReference>
<dbReference type="InterPro" id="IPR036291">
    <property type="entry name" value="NAD(P)-bd_dom_sf"/>
</dbReference>
<comment type="catalytic activity">
    <reaction evidence="8 9">
        <text>a long-chain fatty acyl-CoA + 2 NADPH + 2 H(+) = a long-chain primary fatty alcohol + 2 NADP(+) + CoA</text>
        <dbReference type="Rhea" id="RHEA:52716"/>
        <dbReference type="ChEBI" id="CHEBI:15378"/>
        <dbReference type="ChEBI" id="CHEBI:57287"/>
        <dbReference type="ChEBI" id="CHEBI:57783"/>
        <dbReference type="ChEBI" id="CHEBI:58349"/>
        <dbReference type="ChEBI" id="CHEBI:77396"/>
        <dbReference type="ChEBI" id="CHEBI:83139"/>
        <dbReference type="EC" id="1.2.1.84"/>
    </reaction>
</comment>
<feature type="domain" description="Fatty acyl-CoA reductase C-terminal" evidence="10">
    <location>
        <begin position="365"/>
        <end position="456"/>
    </location>
</feature>
<keyword evidence="9" id="KW-0521">NADP</keyword>
<dbReference type="CDD" id="cd09071">
    <property type="entry name" value="FAR_C"/>
    <property type="match status" value="1"/>
</dbReference>
<keyword evidence="7 9" id="KW-0472">Membrane</keyword>
<keyword evidence="3 9" id="KW-0444">Lipid biosynthesis</keyword>
<comment type="function">
    <text evidence="9">Catalyzes the reduction of fatty acyl-CoA to fatty alcohols.</text>
</comment>
<evidence type="ECO:0000256" key="5">
    <source>
        <dbReference type="ARBA" id="ARBA00022989"/>
    </source>
</evidence>
<sequence length="510" mass="59467">METYSNNQSQIHSFFKDKSIFVTGGTGFLGKILIEKLLRSCSDLKHIYVLVRFKKGKQPHERLDELFKTPLLFDKVSELNPNFREKIIAVEGDLTADFLGLSEENKKILQENVNIIFHSAATVRFDEPLRVAVNINVIGTKKVIELSKSLKNLQVYVHVSTAYANCDKKYVTEEIFKPPVMPDKIIEACNWVNDDLLDLLNEKIIHPKPNTYTYTKAIAEYLVFQESSKLPCVIVRPSIVGASWLEPFPGWLDNYNGPTGLYIAHNMGVLHCMVGKKEAAADIIPVDVVINMMLASAWFRGSGKTEKLNIFNCTSDRTNRVTWDMIQNYCNKISVKYPAKNMFYLPYFRFTRYPLVRNIVCFIEQLIPAYLADFLLKILKRRPIFVKIQKKLKNAISVLETFTKMHLEFSTDNYLMLLKEMNNDDSKNFKFDTRDLKWENYTEEYFLGIKKFLLKEDIAKVNEYRQKYYRIKLMRNMLRYVTYLLVVTLVYCKSTGFNYFSNINLVRSDF</sequence>
<dbReference type="EMBL" id="CAJNOC010002868">
    <property type="protein sequence ID" value="CAF0955774.1"/>
    <property type="molecule type" value="Genomic_DNA"/>
</dbReference>
<comment type="subcellular location">
    <subcellularLocation>
        <location evidence="1">Membrane</location>
        <topology evidence="1">Multi-pass membrane protein</topology>
    </subcellularLocation>
</comment>
<name>A0A814DI54_9BILA</name>
<evidence type="ECO:0000313" key="13">
    <source>
        <dbReference type="Proteomes" id="UP000663879"/>
    </source>
</evidence>
<evidence type="ECO:0000256" key="2">
    <source>
        <dbReference type="ARBA" id="ARBA00005928"/>
    </source>
</evidence>
<proteinExistence type="inferred from homology"/>
<comment type="caution">
    <text evidence="12">The sequence shown here is derived from an EMBL/GenBank/DDBJ whole genome shotgun (WGS) entry which is preliminary data.</text>
</comment>
<feature type="transmembrane region" description="Helical" evidence="9">
    <location>
        <begin position="480"/>
        <end position="500"/>
    </location>
</feature>
<dbReference type="OrthoDB" id="429813at2759"/>
<evidence type="ECO:0000256" key="9">
    <source>
        <dbReference type="RuleBase" id="RU363097"/>
    </source>
</evidence>
<comment type="similarity">
    <text evidence="2 9">Belongs to the fatty acyl-CoA reductase family.</text>
</comment>
<dbReference type="Pfam" id="PF07993">
    <property type="entry name" value="NAD_binding_4"/>
    <property type="match status" value="1"/>
</dbReference>
<dbReference type="EC" id="1.2.1.84" evidence="9"/>
<evidence type="ECO:0000313" key="12">
    <source>
        <dbReference type="EMBL" id="CAF0955774.1"/>
    </source>
</evidence>
<accession>A0A814DI54</accession>
<keyword evidence="13" id="KW-1185">Reference proteome</keyword>
<dbReference type="FunFam" id="3.40.50.720:FF:000143">
    <property type="entry name" value="Fatty acyl-CoA reductase"/>
    <property type="match status" value="1"/>
</dbReference>
<evidence type="ECO:0000256" key="3">
    <source>
        <dbReference type="ARBA" id="ARBA00022516"/>
    </source>
</evidence>
<dbReference type="GO" id="GO:0005777">
    <property type="term" value="C:peroxisome"/>
    <property type="evidence" value="ECO:0007669"/>
    <property type="project" value="TreeGrafter"/>
</dbReference>
<keyword evidence="4 9" id="KW-0812">Transmembrane</keyword>
<dbReference type="PANTHER" id="PTHR11011">
    <property type="entry name" value="MALE STERILITY PROTEIN 2-RELATED"/>
    <property type="match status" value="1"/>
</dbReference>
<protein>
    <recommendedName>
        <fullName evidence="9">Fatty acyl-CoA reductase</fullName>
        <ecNumber evidence="9">1.2.1.84</ecNumber>
    </recommendedName>
</protein>
<dbReference type="AlphaFoldDB" id="A0A814DI54"/>
<dbReference type="InterPro" id="IPR013120">
    <property type="entry name" value="FAR_NAD-bd"/>
</dbReference>
<gene>
    <name evidence="12" type="ORF">OXX778_LOCUS14186</name>
</gene>
<dbReference type="Proteomes" id="UP000663879">
    <property type="component" value="Unassembled WGS sequence"/>
</dbReference>
<dbReference type="InterPro" id="IPR026055">
    <property type="entry name" value="FAR"/>
</dbReference>
<dbReference type="InterPro" id="IPR033640">
    <property type="entry name" value="FAR_C"/>
</dbReference>
<reference evidence="12" key="1">
    <citation type="submission" date="2021-02" db="EMBL/GenBank/DDBJ databases">
        <authorList>
            <person name="Nowell W R."/>
        </authorList>
    </citation>
    <scope>NUCLEOTIDE SEQUENCE</scope>
    <source>
        <strain evidence="12">Ploen Becks lab</strain>
    </source>
</reference>
<dbReference type="GO" id="GO:0035336">
    <property type="term" value="P:long-chain fatty-acyl-CoA metabolic process"/>
    <property type="evidence" value="ECO:0007669"/>
    <property type="project" value="TreeGrafter"/>
</dbReference>
<keyword evidence="5 9" id="KW-1133">Transmembrane helix</keyword>
<dbReference type="GO" id="GO:0016020">
    <property type="term" value="C:membrane"/>
    <property type="evidence" value="ECO:0007669"/>
    <property type="project" value="UniProtKB-SubCell"/>
</dbReference>
<evidence type="ECO:0000256" key="4">
    <source>
        <dbReference type="ARBA" id="ARBA00022692"/>
    </source>
</evidence>
<dbReference type="PANTHER" id="PTHR11011:SF45">
    <property type="entry name" value="FATTY ACYL-COA REDUCTASE CG8306-RELATED"/>
    <property type="match status" value="1"/>
</dbReference>